<keyword evidence="2" id="KW-0408">Iron</keyword>
<keyword evidence="2" id="KW-0479">Metal-binding</keyword>
<dbReference type="PRINTS" id="PR00463">
    <property type="entry name" value="EP450I"/>
</dbReference>
<dbReference type="OrthoDB" id="446280at2"/>
<dbReference type="Pfam" id="PF00067">
    <property type="entry name" value="p450"/>
    <property type="match status" value="1"/>
</dbReference>
<proteinExistence type="inferred from homology"/>
<comment type="cofactor">
    <cofactor evidence="2">
        <name>heme</name>
        <dbReference type="ChEBI" id="CHEBI:30413"/>
    </cofactor>
</comment>
<protein>
    <submittedName>
        <fullName evidence="3">Cytochrome P450</fullName>
    </submittedName>
</protein>
<reference evidence="4" key="1">
    <citation type="submission" date="2018-02" db="EMBL/GenBank/DDBJ databases">
        <authorList>
            <person name="Moore K."/>
            <person name="Momper L."/>
        </authorList>
    </citation>
    <scope>NUCLEOTIDE SEQUENCE [LARGE SCALE GENOMIC DNA]</scope>
    <source>
        <strain evidence="4">ULC18</strain>
    </source>
</reference>
<reference evidence="3 4" key="2">
    <citation type="submission" date="2018-03" db="EMBL/GenBank/DDBJ databases">
        <title>The ancient ancestry and fast evolution of plastids.</title>
        <authorList>
            <person name="Moore K.R."/>
            <person name="Magnabosco C."/>
            <person name="Momper L."/>
            <person name="Gold D.A."/>
            <person name="Bosak T."/>
            <person name="Fournier G.P."/>
        </authorList>
    </citation>
    <scope>NUCLEOTIDE SEQUENCE [LARGE SCALE GENOMIC DNA]</scope>
    <source>
        <strain evidence="3 4">ULC18</strain>
    </source>
</reference>
<keyword evidence="4" id="KW-1185">Reference proteome</keyword>
<dbReference type="EMBL" id="PVWK01000123">
    <property type="protein sequence ID" value="PSB25579.1"/>
    <property type="molecule type" value="Genomic_DNA"/>
</dbReference>
<dbReference type="CDD" id="cd11053">
    <property type="entry name" value="CYP110-like"/>
    <property type="match status" value="1"/>
</dbReference>
<dbReference type="GO" id="GO:0005506">
    <property type="term" value="F:iron ion binding"/>
    <property type="evidence" value="ECO:0007669"/>
    <property type="project" value="InterPro"/>
</dbReference>
<dbReference type="GO" id="GO:0020037">
    <property type="term" value="F:heme binding"/>
    <property type="evidence" value="ECO:0007669"/>
    <property type="project" value="InterPro"/>
</dbReference>
<dbReference type="InterPro" id="IPR050121">
    <property type="entry name" value="Cytochrome_P450_monoxygenase"/>
</dbReference>
<dbReference type="RefSeq" id="WP_106258759.1">
    <property type="nucleotide sequence ID" value="NZ_CAWNSW010000161.1"/>
</dbReference>
<feature type="binding site" description="axial binding residue" evidence="2">
    <location>
        <position position="396"/>
    </location>
    <ligand>
        <name>heme</name>
        <dbReference type="ChEBI" id="CHEBI:30413"/>
    </ligand>
    <ligandPart>
        <name>Fe</name>
        <dbReference type="ChEBI" id="CHEBI:18248"/>
    </ligandPart>
</feature>
<dbReference type="Gene3D" id="1.10.630.10">
    <property type="entry name" value="Cytochrome P450"/>
    <property type="match status" value="1"/>
</dbReference>
<dbReference type="GO" id="GO:0004497">
    <property type="term" value="F:monooxygenase activity"/>
    <property type="evidence" value="ECO:0007669"/>
    <property type="project" value="InterPro"/>
</dbReference>
<evidence type="ECO:0000313" key="4">
    <source>
        <dbReference type="Proteomes" id="UP000239576"/>
    </source>
</evidence>
<gene>
    <name evidence="3" type="ORF">C7B82_22425</name>
</gene>
<dbReference type="InterPro" id="IPR002401">
    <property type="entry name" value="Cyt_P450_E_grp-I"/>
</dbReference>
<comment type="caution">
    <text evidence="3">The sequence shown here is derived from an EMBL/GenBank/DDBJ whole genome shotgun (WGS) entry which is preliminary data.</text>
</comment>
<dbReference type="SUPFAM" id="SSF48264">
    <property type="entry name" value="Cytochrome P450"/>
    <property type="match status" value="1"/>
</dbReference>
<dbReference type="InterPro" id="IPR001128">
    <property type="entry name" value="Cyt_P450"/>
</dbReference>
<keyword evidence="2" id="KW-0349">Heme</keyword>
<dbReference type="GO" id="GO:0016705">
    <property type="term" value="F:oxidoreductase activity, acting on paired donors, with incorporation or reduction of molecular oxygen"/>
    <property type="evidence" value="ECO:0007669"/>
    <property type="project" value="InterPro"/>
</dbReference>
<dbReference type="Proteomes" id="UP000239576">
    <property type="component" value="Unassembled WGS sequence"/>
</dbReference>
<evidence type="ECO:0000313" key="3">
    <source>
        <dbReference type="EMBL" id="PSB25579.1"/>
    </source>
</evidence>
<dbReference type="PANTHER" id="PTHR24305:SF166">
    <property type="entry name" value="CYTOCHROME P450 12A4, MITOCHONDRIAL-RELATED"/>
    <property type="match status" value="1"/>
</dbReference>
<accession>A0A2T1DYN9</accession>
<evidence type="ECO:0000256" key="2">
    <source>
        <dbReference type="PIRSR" id="PIRSR602401-1"/>
    </source>
</evidence>
<evidence type="ECO:0000256" key="1">
    <source>
        <dbReference type="ARBA" id="ARBA00010617"/>
    </source>
</evidence>
<organism evidence="3 4">
    <name type="scientific">Stenomitos frigidus ULC18</name>
    <dbReference type="NCBI Taxonomy" id="2107698"/>
    <lineage>
        <taxon>Bacteria</taxon>
        <taxon>Bacillati</taxon>
        <taxon>Cyanobacteriota</taxon>
        <taxon>Cyanophyceae</taxon>
        <taxon>Leptolyngbyales</taxon>
        <taxon>Leptolyngbyaceae</taxon>
        <taxon>Stenomitos</taxon>
    </lineage>
</organism>
<dbReference type="PANTHER" id="PTHR24305">
    <property type="entry name" value="CYTOCHROME P450"/>
    <property type="match status" value="1"/>
</dbReference>
<comment type="similarity">
    <text evidence="1">Belongs to the cytochrome P450 family.</text>
</comment>
<name>A0A2T1DYN9_9CYAN</name>
<sequence length="462" mass="52240">MPTTQLPPGPEVSPMMQTVQWLKDPLAFMETCRQQYGDIFTVKIGPLFSPQVFVSHPRAIQEIFATDPKNLDSGADAGIRSPLLGEQSLLTIAGEPHRRQRRLLTPPLHGERMTAYGQLIRELTLQATASWAIDDHLVAVSLMQQISFQIILKAVFGLQEGTRAQALQTLLLEQLNPGQPLLQGLLFLFPVLQRDFGPWSPWGRFLQKLKAIDNLIYAEIQERRSQPDGDRSDILSLMMAARDEAGEPMTDVELRDELMTLLIAGHETTATMLAWAMYWVHSLPHVHERLQQELNTLENPADLNAIMRLPYLNAICQETFRIYPVAMLALNRVVKAPIEIMGHHFEPGTLLVPCIYLTHHREELYPEPNQFKPERFLEHSFAPYEYLPFGGSNRRCIGMAFAQFEMKLVLVTLLQHWKFALADDQPVQPARGGALLRPKGGVHLIVKGKQTHQPSVLEPSLS</sequence>
<dbReference type="AlphaFoldDB" id="A0A2T1DYN9"/>
<dbReference type="InterPro" id="IPR036396">
    <property type="entry name" value="Cyt_P450_sf"/>
</dbReference>
<dbReference type="PRINTS" id="PR00385">
    <property type="entry name" value="P450"/>
</dbReference>